<gene>
    <name evidence="1" type="ORF">CJOHNSTONI_LOCUS3816</name>
</gene>
<dbReference type="InterPro" id="IPR039842">
    <property type="entry name" value="TBC1D7"/>
</dbReference>
<dbReference type="OrthoDB" id="18718at2759"/>
<evidence type="ECO:0000313" key="2">
    <source>
        <dbReference type="Proteomes" id="UP000746747"/>
    </source>
</evidence>
<evidence type="ECO:0000313" key="1">
    <source>
        <dbReference type="EMBL" id="CAG9533603.1"/>
    </source>
</evidence>
<accession>A0A8J2LS31</accession>
<dbReference type="GO" id="GO:0032007">
    <property type="term" value="P:negative regulation of TOR signaling"/>
    <property type="evidence" value="ECO:0007669"/>
    <property type="project" value="TreeGrafter"/>
</dbReference>
<dbReference type="AlphaFoldDB" id="A0A8J2LS31"/>
<dbReference type="PANTHER" id="PTHR13530">
    <property type="entry name" value="TBC1 DOMAIN FAMILY MEMBER 7"/>
    <property type="match status" value="1"/>
</dbReference>
<dbReference type="EMBL" id="CAKAEH010001255">
    <property type="protein sequence ID" value="CAG9533603.1"/>
    <property type="molecule type" value="Genomic_DNA"/>
</dbReference>
<dbReference type="GO" id="GO:0005096">
    <property type="term" value="F:GTPase activator activity"/>
    <property type="evidence" value="ECO:0007669"/>
    <property type="project" value="TreeGrafter"/>
</dbReference>
<proteinExistence type="predicted"/>
<keyword evidence="2" id="KW-1185">Reference proteome</keyword>
<sequence>MDRSSNFRTNFVGRMVGDKAECSRFQIEEQILREDSDVDLTKLAQFAFKHYVPKIHRVPIWKLLLRVSSTAPEVRKDIIEHRMQEAEVLLSSLRAMRLNTAKSDSGKELDEEYHPTDVDIVRMIQLGDEAAIMHNNQDPLEVDFQAQLAIAKQMSIICESNWVDTYWLTKVFDELLSRVFTQNVLTEVVGNLKNQLAKAYAEMNNVDELIWKNMPMNFWIRCGGAVVFDHEPLLNLWDKICSSADCGIIKLLSTVIYNYLVELKPYLPKLQINDFALSKGILSIKTQNAIIKSSIDGILQSGRFCSKKYEI</sequence>
<organism evidence="1 2">
    <name type="scientific">Cercopithifilaria johnstoni</name>
    <dbReference type="NCBI Taxonomy" id="2874296"/>
    <lineage>
        <taxon>Eukaryota</taxon>
        <taxon>Metazoa</taxon>
        <taxon>Ecdysozoa</taxon>
        <taxon>Nematoda</taxon>
        <taxon>Chromadorea</taxon>
        <taxon>Rhabditida</taxon>
        <taxon>Spirurina</taxon>
        <taxon>Spiruromorpha</taxon>
        <taxon>Filarioidea</taxon>
        <taxon>Onchocercidae</taxon>
        <taxon>Cercopithifilaria</taxon>
    </lineage>
</organism>
<dbReference type="Gene3D" id="1.10.10.750">
    <property type="entry name" value="Ypt/Rab-GAP domain of gyp1p, domain 1"/>
    <property type="match status" value="1"/>
</dbReference>
<name>A0A8J2LS31_9BILA</name>
<evidence type="ECO:0008006" key="3">
    <source>
        <dbReference type="Google" id="ProtNLM"/>
    </source>
</evidence>
<dbReference type="PANTHER" id="PTHR13530:SF3">
    <property type="entry name" value="TBC1 DOMAIN FAMILY MEMBER 7"/>
    <property type="match status" value="1"/>
</dbReference>
<comment type="caution">
    <text evidence="1">The sequence shown here is derived from an EMBL/GenBank/DDBJ whole genome shotgun (WGS) entry which is preliminary data.</text>
</comment>
<protein>
    <recommendedName>
        <fullName evidence="3">TBC1 domain family member 7</fullName>
    </recommendedName>
</protein>
<reference evidence="1" key="1">
    <citation type="submission" date="2021-09" db="EMBL/GenBank/DDBJ databases">
        <authorList>
            <consortium name="Pathogen Informatics"/>
        </authorList>
    </citation>
    <scope>NUCLEOTIDE SEQUENCE</scope>
</reference>
<dbReference type="Proteomes" id="UP000746747">
    <property type="component" value="Unassembled WGS sequence"/>
</dbReference>